<feature type="compositionally biased region" description="Low complexity" evidence="4">
    <location>
        <begin position="43"/>
        <end position="54"/>
    </location>
</feature>
<evidence type="ECO:0000256" key="1">
    <source>
        <dbReference type="ARBA" id="ARBA00003989"/>
    </source>
</evidence>
<feature type="region of interest" description="Disordered" evidence="4">
    <location>
        <begin position="30"/>
        <end position="73"/>
    </location>
</feature>
<protein>
    <recommendedName>
        <fullName evidence="2">Curli production assembly/transport component CsgF</fullName>
    </recommendedName>
</protein>
<proteinExistence type="predicted"/>
<dbReference type="InterPro" id="IPR018893">
    <property type="entry name" value="T8SS_CsgF"/>
</dbReference>
<feature type="signal peptide" evidence="5">
    <location>
        <begin position="1"/>
        <end position="24"/>
    </location>
</feature>
<evidence type="ECO:0000256" key="5">
    <source>
        <dbReference type="SAM" id="SignalP"/>
    </source>
</evidence>
<reference evidence="6 7" key="1">
    <citation type="journal article" date="2020" name="Microorganisms">
        <title>Osmotic Adaptation and Compatible Solute Biosynthesis of Phototrophic Bacteria as Revealed from Genome Analyses.</title>
        <authorList>
            <person name="Imhoff J.F."/>
            <person name="Rahn T."/>
            <person name="Kunzel S."/>
            <person name="Keller A."/>
            <person name="Neulinger S.C."/>
        </authorList>
    </citation>
    <scope>NUCLEOTIDE SEQUENCE [LARGE SCALE GENOMIC DNA]</scope>
    <source>
        <strain evidence="6 7">DSM 15116</strain>
    </source>
</reference>
<feature type="chain" id="PRO_5046698679" description="Curli production assembly/transport component CsgF" evidence="5">
    <location>
        <begin position="25"/>
        <end position="148"/>
    </location>
</feature>
<organism evidence="6 7">
    <name type="scientific">Halorhodospira neutriphila</name>
    <dbReference type="NCBI Taxonomy" id="168379"/>
    <lineage>
        <taxon>Bacteria</taxon>
        <taxon>Pseudomonadati</taxon>
        <taxon>Pseudomonadota</taxon>
        <taxon>Gammaproteobacteria</taxon>
        <taxon>Chromatiales</taxon>
        <taxon>Ectothiorhodospiraceae</taxon>
        <taxon>Halorhodospira</taxon>
    </lineage>
</organism>
<evidence type="ECO:0000256" key="3">
    <source>
        <dbReference type="ARBA" id="ARBA00022729"/>
    </source>
</evidence>
<gene>
    <name evidence="6" type="ORF">CKO13_01620</name>
</gene>
<comment type="function">
    <text evidence="1">May be involved in the biogenesis of curli organelles.</text>
</comment>
<accession>A0ABS1E604</accession>
<keyword evidence="3 5" id="KW-0732">Signal</keyword>
<dbReference type="Pfam" id="PF10614">
    <property type="entry name" value="CsgF"/>
    <property type="match status" value="1"/>
</dbReference>
<evidence type="ECO:0000256" key="4">
    <source>
        <dbReference type="SAM" id="MobiDB-lite"/>
    </source>
</evidence>
<dbReference type="RefSeq" id="WP_200256190.1">
    <property type="nucleotide sequence ID" value="NZ_NRSH01000008.1"/>
</dbReference>
<evidence type="ECO:0000313" key="6">
    <source>
        <dbReference type="EMBL" id="MBK1725739.1"/>
    </source>
</evidence>
<name>A0ABS1E604_9GAMM</name>
<comment type="caution">
    <text evidence="6">The sequence shown here is derived from an EMBL/GenBank/DDBJ whole genome shotgun (WGS) entry which is preliminary data.</text>
</comment>
<evidence type="ECO:0000256" key="2">
    <source>
        <dbReference type="ARBA" id="ARBA00014031"/>
    </source>
</evidence>
<sequence>MKGIQAWSSVAVIALLAGAGTAQADLRYQPQNPAFGGSPHYGAQQMQRAQAQNATSSPGSAVSEWEPRSQQERFEERLQRTITRQITRGVRNEAGILDEDGNLQVLDQPVRAGDFSVDVAEDADGNLVITTEDMATGERSEFTIGTAN</sequence>
<dbReference type="Proteomes" id="UP000738126">
    <property type="component" value="Unassembled WGS sequence"/>
</dbReference>
<keyword evidence="7" id="KW-1185">Reference proteome</keyword>
<dbReference type="EMBL" id="NRSH01000008">
    <property type="protein sequence ID" value="MBK1725739.1"/>
    <property type="molecule type" value="Genomic_DNA"/>
</dbReference>
<evidence type="ECO:0000313" key="7">
    <source>
        <dbReference type="Proteomes" id="UP000738126"/>
    </source>
</evidence>